<dbReference type="OrthoDB" id="4187154at2759"/>
<dbReference type="InterPro" id="IPR036236">
    <property type="entry name" value="Znf_C2H2_sf"/>
</dbReference>
<feature type="region of interest" description="Disordered" evidence="17">
    <location>
        <begin position="359"/>
        <end position="393"/>
    </location>
</feature>
<keyword evidence="7" id="KW-0863">Zinc-finger</keyword>
<evidence type="ECO:0000256" key="15">
    <source>
        <dbReference type="PROSITE-ProRule" id="PRU00108"/>
    </source>
</evidence>
<feature type="compositionally biased region" description="Low complexity" evidence="17">
    <location>
        <begin position="513"/>
        <end position="539"/>
    </location>
</feature>
<evidence type="ECO:0000256" key="2">
    <source>
        <dbReference type="ARBA" id="ARBA00007440"/>
    </source>
</evidence>
<dbReference type="Gene3D" id="3.30.160.60">
    <property type="entry name" value="Classic Zinc Finger"/>
    <property type="match status" value="1"/>
</dbReference>
<evidence type="ECO:0000313" key="19">
    <source>
        <dbReference type="Ensembl" id="ENSPKIP00000021371.1"/>
    </source>
</evidence>
<evidence type="ECO:0000256" key="9">
    <source>
        <dbReference type="ARBA" id="ARBA00022833"/>
    </source>
</evidence>
<organism evidence="19 20">
    <name type="scientific">Paramormyrops kingsleyae</name>
    <dbReference type="NCBI Taxonomy" id="1676925"/>
    <lineage>
        <taxon>Eukaryota</taxon>
        <taxon>Metazoa</taxon>
        <taxon>Chordata</taxon>
        <taxon>Craniata</taxon>
        <taxon>Vertebrata</taxon>
        <taxon>Euteleostomi</taxon>
        <taxon>Actinopterygii</taxon>
        <taxon>Neopterygii</taxon>
        <taxon>Teleostei</taxon>
        <taxon>Osteoglossocephala</taxon>
        <taxon>Osteoglossomorpha</taxon>
        <taxon>Osteoglossiformes</taxon>
        <taxon>Mormyridae</taxon>
        <taxon>Paramormyrops</taxon>
    </lineage>
</organism>
<dbReference type="PANTHER" id="PTHR15467:SF6">
    <property type="entry name" value="ZINC FINGERS AND HOMEOBOXES PROTEIN 3"/>
    <property type="match status" value="1"/>
</dbReference>
<dbReference type="GO" id="GO:0005634">
    <property type="term" value="C:nucleus"/>
    <property type="evidence" value="ECO:0007669"/>
    <property type="project" value="UniProtKB-SubCell"/>
</dbReference>
<feature type="region of interest" description="Disordered" evidence="17">
    <location>
        <begin position="513"/>
        <end position="542"/>
    </location>
</feature>
<evidence type="ECO:0000256" key="7">
    <source>
        <dbReference type="ARBA" id="ARBA00022771"/>
    </source>
</evidence>
<protein>
    <submittedName>
        <fullName evidence="19">Zinc fingers and homeoboxes 3</fullName>
    </submittedName>
</protein>
<evidence type="ECO:0000256" key="13">
    <source>
        <dbReference type="ARBA" id="ARBA00023163"/>
    </source>
</evidence>
<accession>A0A3B3RUF7</accession>
<dbReference type="FunFam" id="1.10.10.60:FF:000133">
    <property type="entry name" value="zinc fingers and homeoboxes protein 3"/>
    <property type="match status" value="1"/>
</dbReference>
<comment type="subcellular location">
    <subcellularLocation>
        <location evidence="1 15 16">Nucleus</location>
    </subcellularLocation>
</comment>
<feature type="DNA-binding region" description="Homeobox" evidence="15">
    <location>
        <begin position="300"/>
        <end position="342"/>
    </location>
</feature>
<comment type="similarity">
    <text evidence="2">Belongs to the ZHX family.</text>
</comment>
<dbReference type="InterPro" id="IPR001356">
    <property type="entry name" value="HD"/>
</dbReference>
<keyword evidence="13" id="KW-0804">Transcription</keyword>
<keyword evidence="11 15" id="KW-0238">DNA-binding</keyword>
<evidence type="ECO:0000259" key="18">
    <source>
        <dbReference type="PROSITE" id="PS50071"/>
    </source>
</evidence>
<feature type="region of interest" description="Disordered" evidence="17">
    <location>
        <begin position="52"/>
        <end position="71"/>
    </location>
</feature>
<evidence type="ECO:0000256" key="12">
    <source>
        <dbReference type="ARBA" id="ARBA00023155"/>
    </source>
</evidence>
<dbReference type="InterPro" id="IPR013087">
    <property type="entry name" value="Znf_C2H2_type"/>
</dbReference>
<evidence type="ECO:0000256" key="6">
    <source>
        <dbReference type="ARBA" id="ARBA00022737"/>
    </source>
</evidence>
<dbReference type="GO" id="GO:0008270">
    <property type="term" value="F:zinc ion binding"/>
    <property type="evidence" value="ECO:0007669"/>
    <property type="project" value="UniProtKB-KW"/>
</dbReference>
<reference evidence="19" key="1">
    <citation type="submission" date="2025-08" db="UniProtKB">
        <authorList>
            <consortium name="Ensembl"/>
        </authorList>
    </citation>
    <scope>IDENTIFICATION</scope>
</reference>
<feature type="region of interest" description="Disordered" evidence="17">
    <location>
        <begin position="912"/>
        <end position="978"/>
    </location>
</feature>
<dbReference type="Ensembl" id="ENSPKIT00000002007.1">
    <property type="protein sequence ID" value="ENSPKIP00000021371.1"/>
    <property type="gene ID" value="ENSPKIG00000005811.1"/>
</dbReference>
<dbReference type="SUPFAM" id="SSF57667">
    <property type="entry name" value="beta-beta-alpha zinc fingers"/>
    <property type="match status" value="1"/>
</dbReference>
<keyword evidence="8" id="KW-0221">Differentiation</keyword>
<feature type="domain" description="Homeobox" evidence="18">
    <location>
        <begin position="298"/>
        <end position="341"/>
    </location>
</feature>
<dbReference type="PANTHER" id="PTHR15467">
    <property type="entry name" value="ZINC-FINGERS AND HOMEOBOXES RELATED"/>
    <property type="match status" value="1"/>
</dbReference>
<proteinExistence type="inferred from homology"/>
<evidence type="ECO:0000256" key="8">
    <source>
        <dbReference type="ARBA" id="ARBA00022782"/>
    </source>
</evidence>
<keyword evidence="12 15" id="KW-0371">Homeobox</keyword>
<name>A0A3B3RUF7_9TELE</name>
<feature type="region of interest" description="Disordered" evidence="17">
    <location>
        <begin position="702"/>
        <end position="757"/>
    </location>
</feature>
<feature type="DNA-binding region" description="Homeobox" evidence="15">
    <location>
        <begin position="573"/>
        <end position="626"/>
    </location>
</feature>
<evidence type="ECO:0000256" key="17">
    <source>
        <dbReference type="SAM" id="MobiDB-lite"/>
    </source>
</evidence>
<dbReference type="STRING" id="1676925.ENSPKIP00000021371"/>
<dbReference type="SMART" id="SM00389">
    <property type="entry name" value="HOX"/>
    <property type="match status" value="3"/>
</dbReference>
<evidence type="ECO:0000256" key="1">
    <source>
        <dbReference type="ARBA" id="ARBA00004123"/>
    </source>
</evidence>
<dbReference type="GO" id="GO:0030154">
    <property type="term" value="P:cell differentiation"/>
    <property type="evidence" value="ECO:0007669"/>
    <property type="project" value="UniProtKB-KW"/>
</dbReference>
<keyword evidence="20" id="KW-1185">Reference proteome</keyword>
<evidence type="ECO:0000256" key="5">
    <source>
        <dbReference type="ARBA" id="ARBA00022723"/>
    </source>
</evidence>
<reference evidence="19" key="2">
    <citation type="submission" date="2025-09" db="UniProtKB">
        <authorList>
            <consortium name="Ensembl"/>
        </authorList>
    </citation>
    <scope>IDENTIFICATION</scope>
</reference>
<keyword evidence="9" id="KW-0862">Zinc</keyword>
<feature type="compositionally biased region" description="Low complexity" evidence="17">
    <location>
        <begin position="255"/>
        <end position="272"/>
    </location>
</feature>
<dbReference type="CDD" id="cd00086">
    <property type="entry name" value="homeodomain"/>
    <property type="match status" value="3"/>
</dbReference>
<dbReference type="GeneTree" id="ENSGT00950000182893"/>
<evidence type="ECO:0000256" key="4">
    <source>
        <dbReference type="ARBA" id="ARBA00022553"/>
    </source>
</evidence>
<evidence type="ECO:0000256" key="11">
    <source>
        <dbReference type="ARBA" id="ARBA00023125"/>
    </source>
</evidence>
<keyword evidence="14 15" id="KW-0539">Nucleus</keyword>
<feature type="compositionally biased region" description="Low complexity" evidence="17">
    <location>
        <begin position="365"/>
        <end position="393"/>
    </location>
</feature>
<dbReference type="InterPro" id="IPR009057">
    <property type="entry name" value="Homeodomain-like_sf"/>
</dbReference>
<dbReference type="GO" id="GO:0003677">
    <property type="term" value="F:DNA binding"/>
    <property type="evidence" value="ECO:0007669"/>
    <property type="project" value="UniProtKB-UniRule"/>
</dbReference>
<evidence type="ECO:0000256" key="3">
    <source>
        <dbReference type="ARBA" id="ARBA00022491"/>
    </source>
</evidence>
<sequence length="1016" mass="110334">MASKRKSTIPCMIPAKAASMSDRQGHSPPGCFRLTAKSIGFSLPTEKVTTTTWDLKEDGSSSSPERGALRHEADSYGCQPCQFESRDLNLFLDHVYSSHPDFRAEPSFHCLDCGVTTRKFEGLALHNARAHPSTATTTLQVRKRDWRMIVEQSLVSGGGPTESEISITKTPIMRMMKGKGEHKKIVVSHVPDEANEAEVQEHSAAAQVAPTGNNKATQRSALTATVPVVNGSSMVPVLKVPVGQVVHNWAHLQKSSPAVSSSPSSSSSDSSSKNLPKVMIPLCSIPTYDAAMDTSSFLKTSFSKFPYPTKAELCYLTVVTNYPEEQIKIWFTAQRLKQGISWSPEEIEDSRRKMFSTIIKPPSPQLTSSATTRQSSQAQLRPSHNTQRQTQTTVTVMPTTSAPGSVSHVLQGKSGVIVSQPVVSNGIQVGGGPVTLAVTPKPNIGSGPQMQAKPAAALVADKGVGVVVNVVGSSSSSSGSCIVGSSTRTSSIISSIMSTSNSSGISASNISTTTNINSINDTSKMNSSTSSTSRLNSSTDGRVIDLSPLVPGSGHSSRMLPSSFLDPSFYKSKKSQEQLGTLKQSFIRSQFPEQEEVERLTRITGLTVREVRKWFSDRRYHNRNLKGLRSGDMGLLGKGSVPDFADSLTSTENPKAHRSSVSPPILQPELPSPNLDHSTHRKEQEVRQMCVLEASVALDPHPSVEDLDQLQPKAKKSGQAIDEWSSELHKKPAPEKKKEEASTDKDMENDREDTVTKKAETCKAPALIPGAPGHAEMEDFMSSGPGAKPKVDPIKINLKMLKVTEASGQKDLEDGILESQSLKVSSHFPCVSAITPTRGKKTPQQMHMLKQVFARTQWPGSEQYDHLVALTGLPRPEVVRWFGDSRYVYKNGQLKWLEAYQRAMLEEEEVFAEEEESRRRNEAPGDHSDTQGMTEGDRSQRIREDPCHQGASVSTALRTEPVKGAERTGNKETKKVYGTAREMTAVLYPAGLATKEDMSVVAEAQLKSCKGLSGGE</sequence>
<dbReference type="Gene3D" id="1.10.10.60">
    <property type="entry name" value="Homeodomain-like"/>
    <property type="match status" value="3"/>
</dbReference>
<feature type="domain" description="Homeobox" evidence="18">
    <location>
        <begin position="832"/>
        <end position="892"/>
    </location>
</feature>
<dbReference type="AlphaFoldDB" id="A0A3B3RUF7"/>
<keyword evidence="4" id="KW-0597">Phosphoprotein</keyword>
<keyword evidence="3" id="KW-0678">Repressor</keyword>
<feature type="compositionally biased region" description="Basic and acidic residues" evidence="17">
    <location>
        <begin position="916"/>
        <end position="947"/>
    </location>
</feature>
<dbReference type="GO" id="GO:0000981">
    <property type="term" value="F:DNA-binding transcription factor activity, RNA polymerase II-specific"/>
    <property type="evidence" value="ECO:0007669"/>
    <property type="project" value="TreeGrafter"/>
</dbReference>
<keyword evidence="10" id="KW-0805">Transcription regulation</keyword>
<dbReference type="SUPFAM" id="SSF46689">
    <property type="entry name" value="Homeodomain-like"/>
    <property type="match status" value="3"/>
</dbReference>
<feature type="compositionally biased region" description="Basic and acidic residues" evidence="17">
    <location>
        <begin position="726"/>
        <end position="757"/>
    </location>
</feature>
<dbReference type="FunFam" id="1.10.10.60:FF:000062">
    <property type="entry name" value="zinc fingers and homeoboxes protein 3"/>
    <property type="match status" value="1"/>
</dbReference>
<gene>
    <name evidence="19" type="primary">ZHX3</name>
</gene>
<dbReference type="InterPro" id="IPR041057">
    <property type="entry name" value="ZHX_Znf_C2H2"/>
</dbReference>
<feature type="domain" description="Homeobox" evidence="18">
    <location>
        <begin position="571"/>
        <end position="625"/>
    </location>
</feature>
<evidence type="ECO:0000313" key="20">
    <source>
        <dbReference type="Proteomes" id="UP000261540"/>
    </source>
</evidence>
<keyword evidence="6" id="KW-0677">Repeat</keyword>
<keyword evidence="5" id="KW-0479">Metal-binding</keyword>
<evidence type="ECO:0000256" key="16">
    <source>
        <dbReference type="RuleBase" id="RU000682"/>
    </source>
</evidence>
<evidence type="ECO:0000256" key="14">
    <source>
        <dbReference type="ARBA" id="ARBA00023242"/>
    </source>
</evidence>
<dbReference type="Pfam" id="PF18387">
    <property type="entry name" value="zf_C2H2_ZHX"/>
    <property type="match status" value="1"/>
</dbReference>
<dbReference type="Pfam" id="PF00046">
    <property type="entry name" value="Homeodomain"/>
    <property type="match status" value="2"/>
</dbReference>
<feature type="compositionally biased region" description="Basic and acidic residues" evidence="17">
    <location>
        <begin position="960"/>
        <end position="975"/>
    </location>
</feature>
<dbReference type="PROSITE" id="PS50071">
    <property type="entry name" value="HOMEOBOX_2"/>
    <property type="match status" value="3"/>
</dbReference>
<dbReference type="SMART" id="SM00355">
    <property type="entry name" value="ZnF_C2H2"/>
    <property type="match status" value="2"/>
</dbReference>
<feature type="DNA-binding region" description="Homeobox" evidence="15">
    <location>
        <begin position="834"/>
        <end position="893"/>
    </location>
</feature>
<feature type="region of interest" description="Disordered" evidence="17">
    <location>
        <begin position="254"/>
        <end position="274"/>
    </location>
</feature>
<evidence type="ECO:0000256" key="10">
    <source>
        <dbReference type="ARBA" id="ARBA00023015"/>
    </source>
</evidence>
<feature type="region of interest" description="Disordered" evidence="17">
    <location>
        <begin position="644"/>
        <end position="685"/>
    </location>
</feature>
<dbReference type="Proteomes" id="UP000261540">
    <property type="component" value="Unplaced"/>
</dbReference>